<gene>
    <name evidence="1" type="ORF">GPUH_LOCUS1905</name>
</gene>
<evidence type="ECO:0000313" key="2">
    <source>
        <dbReference type="Proteomes" id="UP000271098"/>
    </source>
</evidence>
<dbReference type="Proteomes" id="UP000271098">
    <property type="component" value="Unassembled WGS sequence"/>
</dbReference>
<sequence length="31" mass="3404">MVLLLQALPIEPLHSQLPHPVLLSSSSIAIW</sequence>
<dbReference type="EMBL" id="UYRT01002568">
    <property type="protein sequence ID" value="VDK31194.1"/>
    <property type="molecule type" value="Genomic_DNA"/>
</dbReference>
<protein>
    <submittedName>
        <fullName evidence="1 3">Uncharacterized protein</fullName>
    </submittedName>
</protein>
<dbReference type="AlphaFoldDB" id="A0A183CZL4"/>
<dbReference type="WBParaSite" id="GPUH_0000191001-mRNA-1">
    <property type="protein sequence ID" value="GPUH_0000191001-mRNA-1"/>
    <property type="gene ID" value="GPUH_0000191001"/>
</dbReference>
<accession>A0A183CZL4</accession>
<evidence type="ECO:0000313" key="1">
    <source>
        <dbReference type="EMBL" id="VDK31194.1"/>
    </source>
</evidence>
<name>A0A183CZL4_9BILA</name>
<keyword evidence="2" id="KW-1185">Reference proteome</keyword>
<proteinExistence type="predicted"/>
<organism evidence="3">
    <name type="scientific">Gongylonema pulchrum</name>
    <dbReference type="NCBI Taxonomy" id="637853"/>
    <lineage>
        <taxon>Eukaryota</taxon>
        <taxon>Metazoa</taxon>
        <taxon>Ecdysozoa</taxon>
        <taxon>Nematoda</taxon>
        <taxon>Chromadorea</taxon>
        <taxon>Rhabditida</taxon>
        <taxon>Spirurina</taxon>
        <taxon>Spiruromorpha</taxon>
        <taxon>Spiruroidea</taxon>
        <taxon>Gongylonematidae</taxon>
        <taxon>Gongylonema</taxon>
    </lineage>
</organism>
<evidence type="ECO:0000313" key="3">
    <source>
        <dbReference type="WBParaSite" id="GPUH_0000191001-mRNA-1"/>
    </source>
</evidence>
<reference evidence="3" key="1">
    <citation type="submission" date="2016-06" db="UniProtKB">
        <authorList>
            <consortium name="WormBaseParasite"/>
        </authorList>
    </citation>
    <scope>IDENTIFICATION</scope>
</reference>
<reference evidence="1 2" key="2">
    <citation type="submission" date="2018-11" db="EMBL/GenBank/DDBJ databases">
        <authorList>
            <consortium name="Pathogen Informatics"/>
        </authorList>
    </citation>
    <scope>NUCLEOTIDE SEQUENCE [LARGE SCALE GENOMIC DNA]</scope>
</reference>